<protein>
    <recommendedName>
        <fullName evidence="16">Leucine-rich repeat-containing N-terminal plant-type domain-containing protein</fullName>
    </recommendedName>
</protein>
<evidence type="ECO:0000256" key="5">
    <source>
        <dbReference type="ARBA" id="ARBA00022512"/>
    </source>
</evidence>
<dbReference type="Proteomes" id="UP000796880">
    <property type="component" value="Unassembled WGS sequence"/>
</dbReference>
<dbReference type="GO" id="GO:0009653">
    <property type="term" value="P:anatomical structure morphogenesis"/>
    <property type="evidence" value="ECO:0007669"/>
    <property type="project" value="UniProtKB-ARBA"/>
</dbReference>
<dbReference type="Pfam" id="PF00560">
    <property type="entry name" value="LRR_1"/>
    <property type="match status" value="7"/>
</dbReference>
<evidence type="ECO:0000256" key="8">
    <source>
        <dbReference type="ARBA" id="ARBA00022729"/>
    </source>
</evidence>
<gene>
    <name evidence="17" type="ORF">FNV43_RR16735</name>
</gene>
<evidence type="ECO:0000256" key="14">
    <source>
        <dbReference type="ARBA" id="ARBA00038043"/>
    </source>
</evidence>
<keyword evidence="11 15" id="KW-0472">Membrane</keyword>
<dbReference type="GO" id="GO:0099402">
    <property type="term" value="P:plant organ development"/>
    <property type="evidence" value="ECO:0007669"/>
    <property type="project" value="UniProtKB-ARBA"/>
</dbReference>
<dbReference type="InterPro" id="IPR032675">
    <property type="entry name" value="LRR_dom_sf"/>
</dbReference>
<evidence type="ECO:0000256" key="12">
    <source>
        <dbReference type="ARBA" id="ARBA00023170"/>
    </source>
</evidence>
<dbReference type="InterPro" id="IPR003591">
    <property type="entry name" value="Leu-rich_rpt_typical-subtyp"/>
</dbReference>
<dbReference type="AlphaFoldDB" id="A0A8K0GZB3"/>
<comment type="similarity">
    <text evidence="3">Belongs to the RLP family.</text>
</comment>
<comment type="subcellular location">
    <subcellularLocation>
        <location evidence="2">Cell membrane</location>
        <topology evidence="2">Single-pass type I membrane protein</topology>
    </subcellularLocation>
    <subcellularLocation>
        <location evidence="1">Secreted</location>
        <location evidence="1">Cell wall</location>
    </subcellularLocation>
</comment>
<dbReference type="PANTHER" id="PTHR48063">
    <property type="entry name" value="LRR RECEPTOR-LIKE KINASE"/>
    <property type="match status" value="1"/>
</dbReference>
<sequence>MLSLYLLRSSVAVGSTPNIACKDEEREALLKFKDNLHDDHGLLSSWGKEEEKRECCRWFGIYCDNKSGHVISLDLHSSYNSTNTWSLRGKIFSSSLTELHYLSYLDLSRTDFSGNQIPSFFGEMTSLEYLDLGFTNLQGSIPEAFGNMTVLVHLDLSYNKLEGEIWKSPIWNICTLRTLSLSSNNFRGVQVLSKLSDHKSFSKCTNYSLEILDLRWNSIMGLFPNLTFLSSLKELRLSSNQMNGSVPESVGKLSNLEILDLSNNSFEGVVSEIHFLKLSELKHLDLSLNQLILNVSSDWVPPFQLDDILLSNCTLGPHFPEWLRTQQNYTWLDISNTRISESIPSWFWNSSIGFQIAYLSGNQISGTIPNSSLQWENYPEIDLSSNQLEGPIPLFLFQVSALYLSGNKFSGLNCLCDERDESHLSFLDVSRNQLSGTIPNCWSNFKNLIVLNLANNKLSGKIPTSIGSLTQIEVFHLGNNNFNGELPITLKNCSKKTGSVAATISYSYTSSTGSNAGSTTIGNDQVEIVWKGTLSDFGSTLGLVRSIDLSCNELNGEIPREITQLVGLVSLNLSTNNMSGRIPRQIGNMKSLDTLDLSDNHFSRHIPASLGLIDRLGVLNLSNNNLSGKIPTSTQLQSRTASSYMGNPGLCGAPLDNKYFPGEESLISKPTDHEAGNEEDENEFTSQGFYASMGAGIVVGFWGFVGTLLFNKTWRLAYLKWLNDLVDWIYGKGEGTSGKFYHQ</sequence>
<evidence type="ECO:0000313" key="18">
    <source>
        <dbReference type="Proteomes" id="UP000796880"/>
    </source>
</evidence>
<keyword evidence="18" id="KW-1185">Reference proteome</keyword>
<evidence type="ECO:0000256" key="11">
    <source>
        <dbReference type="ARBA" id="ARBA00023136"/>
    </source>
</evidence>
<dbReference type="PROSITE" id="PS51450">
    <property type="entry name" value="LRR"/>
    <property type="match status" value="2"/>
</dbReference>
<dbReference type="Gene3D" id="3.80.10.10">
    <property type="entry name" value="Ribonuclease Inhibitor"/>
    <property type="match status" value="3"/>
</dbReference>
<comment type="caution">
    <text evidence="17">The sequence shown here is derived from an EMBL/GenBank/DDBJ whole genome shotgun (WGS) entry which is preliminary data.</text>
</comment>
<evidence type="ECO:0000256" key="7">
    <source>
        <dbReference type="ARBA" id="ARBA00022692"/>
    </source>
</evidence>
<dbReference type="SUPFAM" id="SSF52058">
    <property type="entry name" value="L domain-like"/>
    <property type="match status" value="2"/>
</dbReference>
<evidence type="ECO:0000313" key="17">
    <source>
        <dbReference type="EMBL" id="KAF3442817.1"/>
    </source>
</evidence>
<name>A0A8K0GZB3_9ROSA</name>
<evidence type="ECO:0000256" key="13">
    <source>
        <dbReference type="ARBA" id="ARBA00023180"/>
    </source>
</evidence>
<evidence type="ECO:0000256" key="1">
    <source>
        <dbReference type="ARBA" id="ARBA00004191"/>
    </source>
</evidence>
<keyword evidence="8" id="KW-0732">Signal</keyword>
<evidence type="ECO:0000256" key="2">
    <source>
        <dbReference type="ARBA" id="ARBA00004251"/>
    </source>
</evidence>
<keyword evidence="10 15" id="KW-1133">Transmembrane helix</keyword>
<dbReference type="InterPro" id="IPR046956">
    <property type="entry name" value="RLP23-like"/>
</dbReference>
<dbReference type="InterPro" id="IPR013210">
    <property type="entry name" value="LRR_N_plant-typ"/>
</dbReference>
<dbReference type="OrthoDB" id="1924123at2759"/>
<evidence type="ECO:0000259" key="16">
    <source>
        <dbReference type="Pfam" id="PF08263"/>
    </source>
</evidence>
<evidence type="ECO:0000256" key="3">
    <source>
        <dbReference type="ARBA" id="ARBA00009592"/>
    </source>
</evidence>
<dbReference type="Pfam" id="PF08263">
    <property type="entry name" value="LRRNT_2"/>
    <property type="match status" value="1"/>
</dbReference>
<keyword evidence="5" id="KW-0964">Secreted</keyword>
<keyword evidence="7 15" id="KW-0812">Transmembrane</keyword>
<comment type="similarity">
    <text evidence="14">Belongs to the polygalacturonase-inhibiting protein family.</text>
</comment>
<feature type="domain" description="Leucine-rich repeat-containing N-terminal plant-type" evidence="16">
    <location>
        <begin position="23"/>
        <end position="64"/>
    </location>
</feature>
<keyword evidence="9" id="KW-0677">Repeat</keyword>
<dbReference type="EMBL" id="VOIH02000007">
    <property type="protein sequence ID" value="KAF3442817.1"/>
    <property type="molecule type" value="Genomic_DNA"/>
</dbReference>
<evidence type="ECO:0000256" key="6">
    <source>
        <dbReference type="ARBA" id="ARBA00022614"/>
    </source>
</evidence>
<dbReference type="FunFam" id="3.80.10.10:FF:000095">
    <property type="entry name" value="LRR receptor-like serine/threonine-protein kinase GSO1"/>
    <property type="match status" value="1"/>
</dbReference>
<dbReference type="InterPro" id="IPR001611">
    <property type="entry name" value="Leu-rich_rpt"/>
</dbReference>
<evidence type="ECO:0000256" key="4">
    <source>
        <dbReference type="ARBA" id="ARBA00022475"/>
    </source>
</evidence>
<organism evidence="17 18">
    <name type="scientific">Rhamnella rubrinervis</name>
    <dbReference type="NCBI Taxonomy" id="2594499"/>
    <lineage>
        <taxon>Eukaryota</taxon>
        <taxon>Viridiplantae</taxon>
        <taxon>Streptophyta</taxon>
        <taxon>Embryophyta</taxon>
        <taxon>Tracheophyta</taxon>
        <taxon>Spermatophyta</taxon>
        <taxon>Magnoliopsida</taxon>
        <taxon>eudicotyledons</taxon>
        <taxon>Gunneridae</taxon>
        <taxon>Pentapetalae</taxon>
        <taxon>rosids</taxon>
        <taxon>fabids</taxon>
        <taxon>Rosales</taxon>
        <taxon>Rhamnaceae</taxon>
        <taxon>rhamnoid group</taxon>
        <taxon>Rhamneae</taxon>
        <taxon>Rhamnella</taxon>
    </lineage>
</organism>
<keyword evidence="4" id="KW-1003">Cell membrane</keyword>
<keyword evidence="6" id="KW-0433">Leucine-rich repeat</keyword>
<keyword evidence="12" id="KW-0675">Receptor</keyword>
<proteinExistence type="inferred from homology"/>
<dbReference type="PANTHER" id="PTHR48063:SF101">
    <property type="entry name" value="LRR RECEPTOR-LIKE SERINE_THREONINE-PROTEIN KINASE FLS2"/>
    <property type="match status" value="1"/>
</dbReference>
<evidence type="ECO:0000256" key="10">
    <source>
        <dbReference type="ARBA" id="ARBA00022989"/>
    </source>
</evidence>
<accession>A0A8K0GZB3</accession>
<feature type="transmembrane region" description="Helical" evidence="15">
    <location>
        <begin position="689"/>
        <end position="710"/>
    </location>
</feature>
<evidence type="ECO:0000256" key="9">
    <source>
        <dbReference type="ARBA" id="ARBA00022737"/>
    </source>
</evidence>
<keyword evidence="5" id="KW-0134">Cell wall</keyword>
<dbReference type="FunFam" id="3.80.10.10:FF:000400">
    <property type="entry name" value="Nuclear pore complex protein NUP107"/>
    <property type="match status" value="1"/>
</dbReference>
<dbReference type="FunFam" id="3.80.10.10:FF:001347">
    <property type="entry name" value="LRR receptor-like serine/threonine-protein kinase GSO2"/>
    <property type="match status" value="1"/>
</dbReference>
<dbReference type="Pfam" id="PF13855">
    <property type="entry name" value="LRR_8"/>
    <property type="match status" value="2"/>
</dbReference>
<dbReference type="PRINTS" id="PR00019">
    <property type="entry name" value="LEURICHRPT"/>
</dbReference>
<evidence type="ECO:0000256" key="15">
    <source>
        <dbReference type="SAM" id="Phobius"/>
    </source>
</evidence>
<dbReference type="SMART" id="SM00369">
    <property type="entry name" value="LRR_TYP"/>
    <property type="match status" value="7"/>
</dbReference>
<reference evidence="17" key="1">
    <citation type="submission" date="2020-03" db="EMBL/GenBank/DDBJ databases">
        <title>A high-quality chromosome-level genome assembly of a woody plant with both climbing and erect habits, Rhamnella rubrinervis.</title>
        <authorList>
            <person name="Lu Z."/>
            <person name="Yang Y."/>
            <person name="Zhu X."/>
            <person name="Sun Y."/>
        </authorList>
    </citation>
    <scope>NUCLEOTIDE SEQUENCE</scope>
    <source>
        <strain evidence="17">BYM</strain>
        <tissue evidence="17">Leaf</tissue>
    </source>
</reference>
<keyword evidence="13" id="KW-0325">Glycoprotein</keyword>
<dbReference type="GO" id="GO:0005886">
    <property type="term" value="C:plasma membrane"/>
    <property type="evidence" value="ECO:0007669"/>
    <property type="project" value="UniProtKB-SubCell"/>
</dbReference>